<evidence type="ECO:0000256" key="2">
    <source>
        <dbReference type="ARBA" id="ARBA00023242"/>
    </source>
</evidence>
<evidence type="ECO:0000313" key="6">
    <source>
        <dbReference type="Proteomes" id="UP000092321"/>
    </source>
</evidence>
<comment type="subcellular location">
    <subcellularLocation>
        <location evidence="1">Nucleus</location>
    </subcellularLocation>
</comment>
<dbReference type="SUPFAM" id="SSF50182">
    <property type="entry name" value="Sm-like ribonucleoproteins"/>
    <property type="match status" value="1"/>
</dbReference>
<dbReference type="PANTHER" id="PTHR23338">
    <property type="entry name" value="SMALL NUCLEAR RIBONUCLEOPROTEIN SM"/>
    <property type="match status" value="1"/>
</dbReference>
<dbReference type="PROSITE" id="PS52002">
    <property type="entry name" value="SM"/>
    <property type="match status" value="1"/>
</dbReference>
<evidence type="ECO:0000259" key="4">
    <source>
        <dbReference type="PROSITE" id="PS52002"/>
    </source>
</evidence>
<dbReference type="InterPro" id="IPR010920">
    <property type="entry name" value="LSM_dom_sf"/>
</dbReference>
<dbReference type="SMART" id="SM00651">
    <property type="entry name" value="Sm"/>
    <property type="match status" value="1"/>
</dbReference>
<protein>
    <recommendedName>
        <fullName evidence="4">Sm domain-containing protein</fullName>
    </recommendedName>
</protein>
<evidence type="ECO:0000256" key="3">
    <source>
        <dbReference type="ARBA" id="ARBA00023274"/>
    </source>
</evidence>
<organism evidence="5 6">
    <name type="scientific">Hanseniaspora valbyensis NRRL Y-1626</name>
    <dbReference type="NCBI Taxonomy" id="766949"/>
    <lineage>
        <taxon>Eukaryota</taxon>
        <taxon>Fungi</taxon>
        <taxon>Dikarya</taxon>
        <taxon>Ascomycota</taxon>
        <taxon>Saccharomycotina</taxon>
        <taxon>Saccharomycetes</taxon>
        <taxon>Saccharomycodales</taxon>
        <taxon>Saccharomycodaceae</taxon>
        <taxon>Hanseniaspora</taxon>
    </lineage>
</organism>
<dbReference type="OrthoDB" id="9626941at2759"/>
<sequence length="136" mass="15708">MSNDNIVTAPAYFKDNLIKSLSPLINEKVRVELKNNHVIYGNLQKVTDFTKMNINLYNVVLTTPKETTKLKNIAIRGNHIRTMIIPDLIDLNDLKRLGKPYSIKLDSNKKRSMIDYGDDHTTEDGKKINLKRRKLK</sequence>
<dbReference type="GO" id="GO:0097525">
    <property type="term" value="C:spliceosomal snRNP complex"/>
    <property type="evidence" value="ECO:0007669"/>
    <property type="project" value="UniProtKB-ARBA"/>
</dbReference>
<dbReference type="InterPro" id="IPR047575">
    <property type="entry name" value="Sm"/>
</dbReference>
<gene>
    <name evidence="5" type="ORF">HANVADRAFT_54346</name>
</gene>
<dbReference type="EMBL" id="LXPE01000493">
    <property type="protein sequence ID" value="OBA24684.1"/>
    <property type="molecule type" value="Genomic_DNA"/>
</dbReference>
<keyword evidence="2" id="KW-0539">Nucleus</keyword>
<keyword evidence="6" id="KW-1185">Reference proteome</keyword>
<comment type="caution">
    <text evidence="5">The sequence shown here is derived from an EMBL/GenBank/DDBJ whole genome shotgun (WGS) entry which is preliminary data.</text>
</comment>
<feature type="domain" description="Sm" evidence="4">
    <location>
        <begin position="16"/>
        <end position="89"/>
    </location>
</feature>
<dbReference type="AlphaFoldDB" id="A0A1B7T7H7"/>
<dbReference type="Proteomes" id="UP000092321">
    <property type="component" value="Unassembled WGS sequence"/>
</dbReference>
<dbReference type="Pfam" id="PF01423">
    <property type="entry name" value="LSM"/>
    <property type="match status" value="1"/>
</dbReference>
<dbReference type="InterPro" id="IPR001163">
    <property type="entry name" value="Sm_dom_euk/arc"/>
</dbReference>
<name>A0A1B7T7H7_9ASCO</name>
<dbReference type="InterPro" id="IPR027141">
    <property type="entry name" value="LSm4/Sm_D1/D3"/>
</dbReference>
<evidence type="ECO:0000313" key="5">
    <source>
        <dbReference type="EMBL" id="OBA24684.1"/>
    </source>
</evidence>
<dbReference type="Gene3D" id="2.30.30.100">
    <property type="match status" value="1"/>
</dbReference>
<keyword evidence="3" id="KW-0687">Ribonucleoprotein</keyword>
<accession>A0A1B7T7H7</accession>
<dbReference type="GO" id="GO:0003723">
    <property type="term" value="F:RNA binding"/>
    <property type="evidence" value="ECO:0007669"/>
    <property type="project" value="InterPro"/>
</dbReference>
<dbReference type="GO" id="GO:0006396">
    <property type="term" value="P:RNA processing"/>
    <property type="evidence" value="ECO:0007669"/>
    <property type="project" value="InterPro"/>
</dbReference>
<evidence type="ECO:0000256" key="1">
    <source>
        <dbReference type="ARBA" id="ARBA00004123"/>
    </source>
</evidence>
<reference evidence="6" key="1">
    <citation type="journal article" date="2016" name="Proc. Natl. Acad. Sci. U.S.A.">
        <title>Comparative genomics of biotechnologically important yeasts.</title>
        <authorList>
            <person name="Riley R."/>
            <person name="Haridas S."/>
            <person name="Wolfe K.H."/>
            <person name="Lopes M.R."/>
            <person name="Hittinger C.T."/>
            <person name="Goeker M."/>
            <person name="Salamov A.A."/>
            <person name="Wisecaver J.H."/>
            <person name="Long T.M."/>
            <person name="Calvey C.H."/>
            <person name="Aerts A.L."/>
            <person name="Barry K.W."/>
            <person name="Choi C."/>
            <person name="Clum A."/>
            <person name="Coughlan A.Y."/>
            <person name="Deshpande S."/>
            <person name="Douglass A.P."/>
            <person name="Hanson S.J."/>
            <person name="Klenk H.-P."/>
            <person name="LaButti K.M."/>
            <person name="Lapidus A."/>
            <person name="Lindquist E.A."/>
            <person name="Lipzen A.M."/>
            <person name="Meier-Kolthoff J.P."/>
            <person name="Ohm R.A."/>
            <person name="Otillar R.P."/>
            <person name="Pangilinan J.L."/>
            <person name="Peng Y."/>
            <person name="Rokas A."/>
            <person name="Rosa C.A."/>
            <person name="Scheuner C."/>
            <person name="Sibirny A.A."/>
            <person name="Slot J.C."/>
            <person name="Stielow J.B."/>
            <person name="Sun H."/>
            <person name="Kurtzman C.P."/>
            <person name="Blackwell M."/>
            <person name="Grigoriev I.V."/>
            <person name="Jeffries T.W."/>
        </authorList>
    </citation>
    <scope>NUCLEOTIDE SEQUENCE [LARGE SCALE GENOMIC DNA]</scope>
    <source>
        <strain evidence="6">NRRL Y-1626</strain>
    </source>
</reference>
<proteinExistence type="predicted"/>